<proteinExistence type="inferred from homology"/>
<keyword evidence="5 8" id="KW-1133">Transmembrane helix</keyword>
<evidence type="ECO:0000256" key="8">
    <source>
        <dbReference type="SAM" id="Phobius"/>
    </source>
</evidence>
<evidence type="ECO:0000256" key="1">
    <source>
        <dbReference type="ARBA" id="ARBA00004162"/>
    </source>
</evidence>
<evidence type="ECO:0000256" key="3">
    <source>
        <dbReference type="ARBA" id="ARBA00022475"/>
    </source>
</evidence>
<dbReference type="Gene3D" id="3.30.420.270">
    <property type="match status" value="1"/>
</dbReference>
<keyword evidence="7" id="KW-0813">Transport</keyword>
<dbReference type="Proteomes" id="UP000034539">
    <property type="component" value="Unassembled WGS sequence"/>
</dbReference>
<dbReference type="EMBL" id="LBXN01000040">
    <property type="protein sequence ID" value="KKR32530.1"/>
    <property type="molecule type" value="Genomic_DNA"/>
</dbReference>
<organism evidence="9 10">
    <name type="scientific">Candidatus Gottesmanbacteria bacterium GW2011_GWC2_39_8</name>
    <dbReference type="NCBI Taxonomy" id="1618450"/>
    <lineage>
        <taxon>Bacteria</taxon>
        <taxon>Candidatus Gottesmaniibacteriota</taxon>
    </lineage>
</organism>
<comment type="similarity">
    <text evidence="2 7">Belongs to the ExbD/TolR family.</text>
</comment>
<evidence type="ECO:0000256" key="2">
    <source>
        <dbReference type="ARBA" id="ARBA00005811"/>
    </source>
</evidence>
<keyword evidence="4 7" id="KW-0812">Transmembrane</keyword>
<protein>
    <submittedName>
        <fullName evidence="9">TolR protein</fullName>
    </submittedName>
</protein>
<feature type="transmembrane region" description="Helical" evidence="8">
    <location>
        <begin position="20"/>
        <end position="38"/>
    </location>
</feature>
<keyword evidence="7" id="KW-0653">Protein transport</keyword>
<accession>A0A0G0SCQ7</accession>
<keyword evidence="3" id="KW-1003">Cell membrane</keyword>
<dbReference type="PANTHER" id="PTHR30558">
    <property type="entry name" value="EXBD MEMBRANE COMPONENT OF PMF-DRIVEN MACROMOLECULE IMPORT SYSTEM"/>
    <property type="match status" value="1"/>
</dbReference>
<reference evidence="9 10" key="1">
    <citation type="journal article" date="2015" name="Nature">
        <title>rRNA introns, odd ribosomes, and small enigmatic genomes across a large radiation of phyla.</title>
        <authorList>
            <person name="Brown C.T."/>
            <person name="Hug L.A."/>
            <person name="Thomas B.C."/>
            <person name="Sharon I."/>
            <person name="Castelle C.J."/>
            <person name="Singh A."/>
            <person name="Wilkins M.J."/>
            <person name="Williams K.H."/>
            <person name="Banfield J.F."/>
        </authorList>
    </citation>
    <scope>NUCLEOTIDE SEQUENCE [LARGE SCALE GENOMIC DNA]</scope>
</reference>
<sequence length="138" mass="15087">MAMDVGGNRTVKSDINVVPLVDVCLVLLVIFMVVTPLLQKGVDVKLPEAAYAAKKPEVKVTLTVKKDGTIFVEMDQVPKANLESKLKELFEARVEKTLYMKADTTLNYQAIMDIMDICQQAGIEGVGLMTEKKAVGGQ</sequence>
<dbReference type="InterPro" id="IPR003400">
    <property type="entry name" value="ExbD"/>
</dbReference>
<evidence type="ECO:0000256" key="6">
    <source>
        <dbReference type="ARBA" id="ARBA00023136"/>
    </source>
</evidence>
<evidence type="ECO:0000256" key="7">
    <source>
        <dbReference type="RuleBase" id="RU003879"/>
    </source>
</evidence>
<dbReference type="GO" id="GO:0015031">
    <property type="term" value="P:protein transport"/>
    <property type="evidence" value="ECO:0007669"/>
    <property type="project" value="UniProtKB-KW"/>
</dbReference>
<keyword evidence="6 8" id="KW-0472">Membrane</keyword>
<dbReference type="Pfam" id="PF02472">
    <property type="entry name" value="ExbD"/>
    <property type="match status" value="1"/>
</dbReference>
<comment type="subcellular location">
    <subcellularLocation>
        <location evidence="1">Cell membrane</location>
        <topology evidence="1">Single-pass membrane protein</topology>
    </subcellularLocation>
    <subcellularLocation>
        <location evidence="7">Cell membrane</location>
        <topology evidence="7">Single-pass type II membrane protein</topology>
    </subcellularLocation>
</comment>
<name>A0A0G0SCQ7_9BACT</name>
<gene>
    <name evidence="9" type="ORF">UT63_C0040G0003</name>
</gene>
<evidence type="ECO:0000313" key="10">
    <source>
        <dbReference type="Proteomes" id="UP000034539"/>
    </source>
</evidence>
<dbReference type="PANTHER" id="PTHR30558:SF7">
    <property type="entry name" value="TOL-PAL SYSTEM PROTEIN TOLR"/>
    <property type="match status" value="1"/>
</dbReference>
<evidence type="ECO:0000313" key="9">
    <source>
        <dbReference type="EMBL" id="KKR32530.1"/>
    </source>
</evidence>
<dbReference type="AlphaFoldDB" id="A0A0G0SCQ7"/>
<evidence type="ECO:0000256" key="5">
    <source>
        <dbReference type="ARBA" id="ARBA00022989"/>
    </source>
</evidence>
<evidence type="ECO:0000256" key="4">
    <source>
        <dbReference type="ARBA" id="ARBA00022692"/>
    </source>
</evidence>
<dbReference type="GO" id="GO:0005886">
    <property type="term" value="C:plasma membrane"/>
    <property type="evidence" value="ECO:0007669"/>
    <property type="project" value="UniProtKB-SubCell"/>
</dbReference>
<comment type="caution">
    <text evidence="9">The sequence shown here is derived from an EMBL/GenBank/DDBJ whole genome shotgun (WGS) entry which is preliminary data.</text>
</comment>
<dbReference type="GO" id="GO:0022857">
    <property type="term" value="F:transmembrane transporter activity"/>
    <property type="evidence" value="ECO:0007669"/>
    <property type="project" value="InterPro"/>
</dbReference>